<evidence type="ECO:0000313" key="1">
    <source>
        <dbReference type="EMBL" id="MQY43693.1"/>
    </source>
</evidence>
<dbReference type="Proteomes" id="UP000436694">
    <property type="component" value="Unassembled WGS sequence"/>
</dbReference>
<dbReference type="PANTHER" id="PTHR35446:SF3">
    <property type="entry name" value="CMD DOMAIN-CONTAINING PROTEIN"/>
    <property type="match status" value="1"/>
</dbReference>
<proteinExistence type="predicted"/>
<dbReference type="InterPro" id="IPR029032">
    <property type="entry name" value="AhpD-like"/>
</dbReference>
<protein>
    <submittedName>
        <fullName evidence="1">Carboxymuconolactone decarboxylase family protein</fullName>
    </submittedName>
</protein>
<dbReference type="PANTHER" id="PTHR35446">
    <property type="entry name" value="SI:CH211-175M2.5"/>
    <property type="match status" value="1"/>
</dbReference>
<reference evidence="1 2" key="1">
    <citation type="submission" date="2019-10" db="EMBL/GenBank/DDBJ databases">
        <title>Epibacterium sp. nov., isolated from seawater.</title>
        <authorList>
            <person name="Zhang X."/>
            <person name="Li N."/>
        </authorList>
    </citation>
    <scope>NUCLEOTIDE SEQUENCE [LARGE SCALE GENOMIC DNA]</scope>
    <source>
        <strain evidence="1 2">SM1969</strain>
    </source>
</reference>
<dbReference type="AlphaFoldDB" id="A0A844ARN7"/>
<name>A0A844ARN7_9RHOB</name>
<accession>A0A844ARN7</accession>
<gene>
    <name evidence="1" type="ORF">GG681_13685</name>
</gene>
<dbReference type="SUPFAM" id="SSF69118">
    <property type="entry name" value="AhpD-like"/>
    <property type="match status" value="1"/>
</dbReference>
<dbReference type="EMBL" id="WIXK01000007">
    <property type="protein sequence ID" value="MQY43693.1"/>
    <property type="molecule type" value="Genomic_DNA"/>
</dbReference>
<keyword evidence="2" id="KW-1185">Reference proteome</keyword>
<sequence length="189" mass="20812">MTEFTTYTAETAPEGSKEILKAVEAEYGFLPELMKVLAGSPELLSTYIQAHTSFVATSFTAEEKTVVWQTINVMHECTYCVPAHTAIAKSMNVDDAITDALRNETALGDDKLESLRRFVMAMVEKRGNVAKEDTDAFYAAGYSEKHALEVINGLAQKVITNYTNHIAKTTSDAQFAPFAWSRAEKVAAE</sequence>
<organism evidence="1 2">
    <name type="scientific">Tritonibacter aquimaris</name>
    <dbReference type="NCBI Taxonomy" id="2663379"/>
    <lineage>
        <taxon>Bacteria</taxon>
        <taxon>Pseudomonadati</taxon>
        <taxon>Pseudomonadota</taxon>
        <taxon>Alphaproteobacteria</taxon>
        <taxon>Rhodobacterales</taxon>
        <taxon>Paracoccaceae</taxon>
        <taxon>Tritonibacter</taxon>
    </lineage>
</organism>
<evidence type="ECO:0000313" key="2">
    <source>
        <dbReference type="Proteomes" id="UP000436694"/>
    </source>
</evidence>
<dbReference type="RefSeq" id="WP_153548587.1">
    <property type="nucleotide sequence ID" value="NZ_WIXK01000007.1"/>
</dbReference>
<comment type="caution">
    <text evidence="1">The sequence shown here is derived from an EMBL/GenBank/DDBJ whole genome shotgun (WGS) entry which is preliminary data.</text>
</comment>
<dbReference type="Gene3D" id="1.20.1290.10">
    <property type="entry name" value="AhpD-like"/>
    <property type="match status" value="1"/>
</dbReference>